<dbReference type="InterPro" id="IPR000259">
    <property type="entry name" value="Adhesion_dom_fimbrial"/>
</dbReference>
<sequence length="191" mass="19823">MKKNILALTALMVLSATAHAELKDSENTLHINGKVVLDGCAFEDGTIEGKVLNLELGEVSLASVKKAPTDIFATIGGDSSTALVCPPGIASVKMAFTPAADSYKGDVLLNIKESAEGGAAGVGFKVKAALGADLTGVDWIDFSNPEIKQVSVSENGKVDMIFGANYALSDELSNSKPGDVEANLPFVLSYM</sequence>
<dbReference type="GO" id="GO:0043709">
    <property type="term" value="P:cell adhesion involved in single-species biofilm formation"/>
    <property type="evidence" value="ECO:0007669"/>
    <property type="project" value="TreeGrafter"/>
</dbReference>
<dbReference type="EMBL" id="CP022426">
    <property type="protein sequence ID" value="ATP09554.1"/>
    <property type="molecule type" value="Genomic_DNA"/>
</dbReference>
<organism evidence="3 4">
    <name type="scientific">Aeromonas salmonicida subsp. pectinolytica 34mel</name>
    <dbReference type="NCBI Taxonomy" id="1324960"/>
    <lineage>
        <taxon>Bacteria</taxon>
        <taxon>Pseudomonadati</taxon>
        <taxon>Pseudomonadota</taxon>
        <taxon>Gammaproteobacteria</taxon>
        <taxon>Aeromonadales</taxon>
        <taxon>Aeromonadaceae</taxon>
        <taxon>Aeromonas</taxon>
    </lineage>
</organism>
<dbReference type="SUPFAM" id="SSF49401">
    <property type="entry name" value="Bacterial adhesins"/>
    <property type="match status" value="1"/>
</dbReference>
<dbReference type="Proteomes" id="UP000222916">
    <property type="component" value="Chromosome"/>
</dbReference>
<gene>
    <name evidence="3" type="ORF">Asalp_24030</name>
</gene>
<dbReference type="InterPro" id="IPR050263">
    <property type="entry name" value="Bact_Fimbrial_Adh_Pro"/>
</dbReference>
<evidence type="ECO:0000313" key="3">
    <source>
        <dbReference type="EMBL" id="ATP09554.1"/>
    </source>
</evidence>
<protein>
    <submittedName>
        <fullName evidence="3">Adhesion domain protein</fullName>
    </submittedName>
</protein>
<keyword evidence="1" id="KW-0732">Signal</keyword>
<feature type="signal peptide" evidence="1">
    <location>
        <begin position="1"/>
        <end position="20"/>
    </location>
</feature>
<accession>A0A2D1QH71</accession>
<evidence type="ECO:0000256" key="1">
    <source>
        <dbReference type="SAM" id="SignalP"/>
    </source>
</evidence>
<dbReference type="GO" id="GO:0009289">
    <property type="term" value="C:pilus"/>
    <property type="evidence" value="ECO:0007669"/>
    <property type="project" value="InterPro"/>
</dbReference>
<dbReference type="PANTHER" id="PTHR33420">
    <property type="entry name" value="FIMBRIAL SUBUNIT ELFA-RELATED"/>
    <property type="match status" value="1"/>
</dbReference>
<proteinExistence type="predicted"/>
<dbReference type="AlphaFoldDB" id="A0A2D1QH71"/>
<dbReference type="InterPro" id="IPR036937">
    <property type="entry name" value="Adhesion_dom_fimbrial_sf"/>
</dbReference>
<dbReference type="Gene3D" id="2.60.40.1090">
    <property type="entry name" value="Fimbrial-type adhesion domain"/>
    <property type="match status" value="1"/>
</dbReference>
<feature type="chain" id="PRO_5014442730" evidence="1">
    <location>
        <begin position="21"/>
        <end position="191"/>
    </location>
</feature>
<dbReference type="Pfam" id="PF00419">
    <property type="entry name" value="Fimbrial"/>
    <property type="match status" value="1"/>
</dbReference>
<dbReference type="InterPro" id="IPR008966">
    <property type="entry name" value="Adhesion_dom_sf"/>
</dbReference>
<dbReference type="PANTHER" id="PTHR33420:SF32">
    <property type="entry name" value="FIMBRIAL-LIKE PROTEIN"/>
    <property type="match status" value="1"/>
</dbReference>
<evidence type="ECO:0000259" key="2">
    <source>
        <dbReference type="Pfam" id="PF00419"/>
    </source>
</evidence>
<evidence type="ECO:0000313" key="4">
    <source>
        <dbReference type="Proteomes" id="UP000222916"/>
    </source>
</evidence>
<name>A0A2D1QH71_AERSA</name>
<feature type="domain" description="Fimbrial-type adhesion" evidence="2">
    <location>
        <begin position="30"/>
        <end position="190"/>
    </location>
</feature>
<dbReference type="RefSeq" id="WP_139723436.1">
    <property type="nucleotide sequence ID" value="NZ_ARYZ02000125.1"/>
</dbReference>
<reference evidence="4" key="1">
    <citation type="journal article" date="2018" name="BMC Genomics">
        <title>The complete and fully assembled genome sequence of Aeromonas salmonicida subsp. pectinolytica and its comparative analysis with other Aeromonas species: investigation of the mobilome in environmental and pathogenic strains.</title>
        <authorList>
            <person name="Pfeiffer F."/>
            <person name="Zamora-Lagos M.A."/>
            <person name="Blettinger M."/>
            <person name="Yeroslaviz A."/>
            <person name="Dahl A."/>
            <person name="Gruber S."/>
            <person name="Habermann B.H."/>
        </authorList>
    </citation>
    <scope>NUCLEOTIDE SEQUENCE [LARGE SCALE GENOMIC DNA]</scope>
    <source>
        <strain evidence="4">34mel</strain>
    </source>
</reference>